<sequence>MYELFVLGELMTGDKHGYQLQDILANSVGLVRKISSGTLYPLLSRMTEAGWIHLRIEEETAGGRTRKIYGITEAGRRRFHELMEKPLGTEAVAETELLFRFKMVYFSYVDKDVRLACLEQYLQMLEKSYQHVTSFERYLLTVKPEPEKQRVQLLRVFDHRKRLGEADMQWVKEEIQRVRMLEE</sequence>
<dbReference type="Proteomes" id="UP001256827">
    <property type="component" value="Chromosome"/>
</dbReference>
<feature type="domain" description="Transcription regulator PadR N-terminal" evidence="1">
    <location>
        <begin position="6"/>
        <end position="81"/>
    </location>
</feature>
<evidence type="ECO:0000313" key="2">
    <source>
        <dbReference type="EMBL" id="WNC14218.1"/>
    </source>
</evidence>
<dbReference type="InterPro" id="IPR036390">
    <property type="entry name" value="WH_DNA-bd_sf"/>
</dbReference>
<dbReference type="RefSeq" id="WP_310766162.1">
    <property type="nucleotide sequence ID" value="NZ_CP134050.1"/>
</dbReference>
<keyword evidence="3" id="KW-1185">Reference proteome</keyword>
<name>A0ABY9T747_BREBE</name>
<accession>A0ABY9T747</accession>
<dbReference type="EMBL" id="CP134050">
    <property type="protein sequence ID" value="WNC14218.1"/>
    <property type="molecule type" value="Genomic_DNA"/>
</dbReference>
<gene>
    <name evidence="2" type="ORF">RGB73_26650</name>
</gene>
<dbReference type="InterPro" id="IPR036388">
    <property type="entry name" value="WH-like_DNA-bd_sf"/>
</dbReference>
<dbReference type="Pfam" id="PF03551">
    <property type="entry name" value="PadR"/>
    <property type="match status" value="1"/>
</dbReference>
<reference evidence="2 3" key="1">
    <citation type="submission" date="2023-09" db="EMBL/GenBank/DDBJ databases">
        <title>Complete Genome and Methylome dissection of Bacillus brevis NEB573 original source of BbsI restriction endonuclease.</title>
        <authorList>
            <person name="Fomenkov A."/>
            <person name="Roberts R.D."/>
        </authorList>
    </citation>
    <scope>NUCLEOTIDE SEQUENCE [LARGE SCALE GENOMIC DNA]</scope>
    <source>
        <strain evidence="2 3">NEB573</strain>
    </source>
</reference>
<dbReference type="PANTHER" id="PTHR43252:SF2">
    <property type="entry name" value="TRANSCRIPTION REGULATOR, PADR-LIKE FAMILY"/>
    <property type="match status" value="1"/>
</dbReference>
<proteinExistence type="predicted"/>
<dbReference type="InterPro" id="IPR005149">
    <property type="entry name" value="Tscrpt_reg_PadR_N"/>
</dbReference>
<dbReference type="Gene3D" id="1.10.10.10">
    <property type="entry name" value="Winged helix-like DNA-binding domain superfamily/Winged helix DNA-binding domain"/>
    <property type="match status" value="1"/>
</dbReference>
<organism evidence="2 3">
    <name type="scientific">Brevibacillus brevis</name>
    <name type="common">Bacillus brevis</name>
    <dbReference type="NCBI Taxonomy" id="1393"/>
    <lineage>
        <taxon>Bacteria</taxon>
        <taxon>Bacillati</taxon>
        <taxon>Bacillota</taxon>
        <taxon>Bacilli</taxon>
        <taxon>Bacillales</taxon>
        <taxon>Paenibacillaceae</taxon>
        <taxon>Brevibacillus</taxon>
    </lineage>
</organism>
<evidence type="ECO:0000313" key="3">
    <source>
        <dbReference type="Proteomes" id="UP001256827"/>
    </source>
</evidence>
<evidence type="ECO:0000259" key="1">
    <source>
        <dbReference type="Pfam" id="PF03551"/>
    </source>
</evidence>
<protein>
    <submittedName>
        <fullName evidence="2">Helix-turn-helix transcriptional regulator</fullName>
    </submittedName>
</protein>
<dbReference type="SUPFAM" id="SSF46785">
    <property type="entry name" value="Winged helix' DNA-binding domain"/>
    <property type="match status" value="1"/>
</dbReference>
<dbReference type="PANTHER" id="PTHR43252">
    <property type="entry name" value="TRANSCRIPTIONAL REGULATOR YQJI"/>
    <property type="match status" value="1"/>
</dbReference>